<name>B7FF32_BOMMO</name>
<sequence length="372" mass="43253">MIMNLTTDRISKRNKVFAYNVPEVTLPTTLKVLFKLIQFTLSLDFGVYKYKTFKMKCVAKVLTLAGCLAASAACVSLIISNIFENQLFFGWYTLFVCQYTIVIFMFTFSNGMTFIDYKMMLLRFDAKYQIDSNVYHFNIKIVLVVVISVTSRLFLCAVYCIYSTENCIKPWYNQLLFFPWLSLDIVLIMNMFLFYATYCRLAKFPSLFENPKNVVPLRNSYKLIVDSLEKTKKSFDAVLIAALIFNIPEIMMSIYYTLFQVMNKHFQEVAPVLSLSYFTIILSVLLILAPSLCAGVLPWKTRHMRLILLEKLFAEKDKNSAREIELFIKYIEARPLQLRACNLVPLDFNLPVIVLNLCITYLIVIIQFTHLF</sequence>
<feature type="transmembrane region" description="Helical" evidence="6">
    <location>
        <begin position="277"/>
        <end position="299"/>
    </location>
</feature>
<evidence type="ECO:0000256" key="6">
    <source>
        <dbReference type="RuleBase" id="RU363108"/>
    </source>
</evidence>
<keyword evidence="4 6" id="KW-1133">Transmembrane helix</keyword>
<dbReference type="GO" id="GO:0005886">
    <property type="term" value="C:plasma membrane"/>
    <property type="evidence" value="ECO:0007669"/>
    <property type="project" value="UniProtKB-SubCell"/>
</dbReference>
<feature type="transmembrane region" description="Helical" evidence="6">
    <location>
        <begin position="89"/>
        <end position="117"/>
    </location>
</feature>
<reference evidence="7" key="1">
    <citation type="journal article" date="2008" name="Insect Mol. Biol.">
        <title>The gustatory receptor family in the silkworm moth Bombyx mori is characterized by a large expansion of a single lineage of putative bitter receptors.</title>
        <authorList>
            <person name="Wanner K.W."/>
            <person name="Robertson H.M."/>
        </authorList>
    </citation>
    <scope>NUCLEOTIDE SEQUENCE</scope>
</reference>
<proteinExistence type="inferred from homology"/>
<feature type="transmembrane region" description="Helical" evidence="6">
    <location>
        <begin position="137"/>
        <end position="164"/>
    </location>
</feature>
<keyword evidence="2 6" id="KW-1003">Cell membrane</keyword>
<evidence type="ECO:0000256" key="4">
    <source>
        <dbReference type="ARBA" id="ARBA00022989"/>
    </source>
</evidence>
<accession>B7FF32</accession>
<dbReference type="GO" id="GO:0007165">
    <property type="term" value="P:signal transduction"/>
    <property type="evidence" value="ECO:0007669"/>
    <property type="project" value="UniProtKB-KW"/>
</dbReference>
<dbReference type="Pfam" id="PF08395">
    <property type="entry name" value="7tm_7"/>
    <property type="match status" value="1"/>
</dbReference>
<dbReference type="GO" id="GO:0050909">
    <property type="term" value="P:sensory perception of taste"/>
    <property type="evidence" value="ECO:0007669"/>
    <property type="project" value="InterPro"/>
</dbReference>
<feature type="transmembrane region" description="Helical" evidence="6">
    <location>
        <begin position="176"/>
        <end position="198"/>
    </location>
</feature>
<evidence type="ECO:0000256" key="5">
    <source>
        <dbReference type="ARBA" id="ARBA00023136"/>
    </source>
</evidence>
<protein>
    <recommendedName>
        <fullName evidence="6">Gustatory receptor</fullName>
    </recommendedName>
</protein>
<keyword evidence="6" id="KW-0807">Transducer</keyword>
<evidence type="ECO:0000313" key="7">
    <source>
        <dbReference type="EMBL" id="DAA06379.1"/>
    </source>
</evidence>
<comment type="function">
    <text evidence="6">Gustatory receptor which mediates acceptance or avoidance behavior, depending on its substrates.</text>
</comment>
<feature type="transmembrane region" description="Helical" evidence="6">
    <location>
        <begin position="61"/>
        <end position="83"/>
    </location>
</feature>
<evidence type="ECO:0000256" key="1">
    <source>
        <dbReference type="ARBA" id="ARBA00004651"/>
    </source>
</evidence>
<gene>
    <name evidence="7" type="primary">Gr16</name>
</gene>
<organism evidence="7">
    <name type="scientific">Bombyx mori</name>
    <name type="common">Silk moth</name>
    <dbReference type="NCBI Taxonomy" id="7091"/>
    <lineage>
        <taxon>Eukaryota</taxon>
        <taxon>Metazoa</taxon>
        <taxon>Ecdysozoa</taxon>
        <taxon>Arthropoda</taxon>
        <taxon>Hexapoda</taxon>
        <taxon>Insecta</taxon>
        <taxon>Pterygota</taxon>
        <taxon>Neoptera</taxon>
        <taxon>Endopterygota</taxon>
        <taxon>Lepidoptera</taxon>
        <taxon>Glossata</taxon>
        <taxon>Ditrysia</taxon>
        <taxon>Bombycoidea</taxon>
        <taxon>Bombycidae</taxon>
        <taxon>Bombycinae</taxon>
        <taxon>Bombyx</taxon>
    </lineage>
</organism>
<evidence type="ECO:0000256" key="3">
    <source>
        <dbReference type="ARBA" id="ARBA00022692"/>
    </source>
</evidence>
<comment type="similarity">
    <text evidence="6">Belongs to the insect chemoreceptor superfamily. Gustatory receptor (GR) family.</text>
</comment>
<dbReference type="EMBL" id="BK006599">
    <property type="protein sequence ID" value="DAA06379.1"/>
    <property type="molecule type" value="Genomic_DNA"/>
</dbReference>
<keyword evidence="5 6" id="KW-0472">Membrane</keyword>
<keyword evidence="3 6" id="KW-0812">Transmembrane</keyword>
<evidence type="ECO:0000256" key="2">
    <source>
        <dbReference type="ARBA" id="ARBA00022475"/>
    </source>
</evidence>
<comment type="subcellular location">
    <subcellularLocation>
        <location evidence="1 6">Cell membrane</location>
        <topology evidence="1 6">Multi-pass membrane protein</topology>
    </subcellularLocation>
</comment>
<feature type="transmembrane region" description="Helical" evidence="6">
    <location>
        <begin position="237"/>
        <end position="257"/>
    </location>
</feature>
<dbReference type="AlphaFoldDB" id="B7FF32"/>
<dbReference type="InterPro" id="IPR013604">
    <property type="entry name" value="7TM_chemorcpt"/>
</dbReference>
<keyword evidence="6 7" id="KW-0675">Receptor</keyword>
<feature type="transmembrane region" description="Helical" evidence="6">
    <location>
        <begin position="348"/>
        <end position="368"/>
    </location>
</feature>